<dbReference type="Proteomes" id="UP000006671">
    <property type="component" value="Unassembled WGS sequence"/>
</dbReference>
<dbReference type="InterPro" id="IPR042092">
    <property type="entry name" value="PsdUridine_s_RsuA/RluB/E/F_cat"/>
</dbReference>
<evidence type="ECO:0000256" key="1">
    <source>
        <dbReference type="SAM" id="MobiDB-lite"/>
    </source>
</evidence>
<keyword evidence="3" id="KW-1185">Reference proteome</keyword>
<dbReference type="OMA" id="VYRIQTR"/>
<dbReference type="GO" id="GO:0009982">
    <property type="term" value="F:pseudouridine synthase activity"/>
    <property type="evidence" value="ECO:0007669"/>
    <property type="project" value="InterPro"/>
</dbReference>
<dbReference type="InterPro" id="IPR020094">
    <property type="entry name" value="TruA/RsuA/RluB/E/F_N"/>
</dbReference>
<protein>
    <submittedName>
        <fullName evidence="2">Predicted protein</fullName>
    </submittedName>
</protein>
<reference evidence="2 3" key="1">
    <citation type="journal article" date="2010" name="Cell">
        <title>The genome of Naegleria gruberi illuminates early eukaryotic versatility.</title>
        <authorList>
            <person name="Fritz-Laylin L.K."/>
            <person name="Prochnik S.E."/>
            <person name="Ginger M.L."/>
            <person name="Dacks J.B."/>
            <person name="Carpenter M.L."/>
            <person name="Field M.C."/>
            <person name="Kuo A."/>
            <person name="Paredez A."/>
            <person name="Chapman J."/>
            <person name="Pham J."/>
            <person name="Shu S."/>
            <person name="Neupane R."/>
            <person name="Cipriano M."/>
            <person name="Mancuso J."/>
            <person name="Tu H."/>
            <person name="Salamov A."/>
            <person name="Lindquist E."/>
            <person name="Shapiro H."/>
            <person name="Lucas S."/>
            <person name="Grigoriev I.V."/>
            <person name="Cande W.Z."/>
            <person name="Fulton C."/>
            <person name="Rokhsar D.S."/>
            <person name="Dawson S.C."/>
        </authorList>
    </citation>
    <scope>NUCLEOTIDE SEQUENCE [LARGE SCALE GENOMIC DNA]</scope>
    <source>
        <strain evidence="2 3">NEG-M</strain>
    </source>
</reference>
<evidence type="ECO:0000313" key="3">
    <source>
        <dbReference type="Proteomes" id="UP000006671"/>
    </source>
</evidence>
<dbReference type="GeneID" id="8850283"/>
<dbReference type="OrthoDB" id="10368741at2759"/>
<dbReference type="KEGG" id="ngr:NAEGRDRAFT_67065"/>
<dbReference type="Gene3D" id="3.30.70.1560">
    <property type="entry name" value="Alpha-L RNA-binding motif"/>
    <property type="match status" value="1"/>
</dbReference>
<evidence type="ECO:0000313" key="2">
    <source>
        <dbReference type="EMBL" id="EFC44972.1"/>
    </source>
</evidence>
<gene>
    <name evidence="2" type="ORF">NAEGRDRAFT_67065</name>
</gene>
<dbReference type="InParanoid" id="D2VDW5"/>
<dbReference type="Gene3D" id="3.30.70.580">
    <property type="entry name" value="Pseudouridine synthase I, catalytic domain, N-terminal subdomain"/>
    <property type="match status" value="1"/>
</dbReference>
<proteinExistence type="predicted"/>
<name>D2VDW5_NAEGR</name>
<dbReference type="EMBL" id="GG738865">
    <property type="protein sequence ID" value="EFC44972.1"/>
    <property type="molecule type" value="Genomic_DNA"/>
</dbReference>
<accession>D2VDW5</accession>
<dbReference type="GO" id="GO:0003723">
    <property type="term" value="F:RNA binding"/>
    <property type="evidence" value="ECO:0007669"/>
    <property type="project" value="InterPro"/>
</dbReference>
<dbReference type="AlphaFoldDB" id="D2VDW5"/>
<feature type="region of interest" description="Disordered" evidence="1">
    <location>
        <begin position="424"/>
        <end position="459"/>
    </location>
</feature>
<sequence>MFKRVDKLLFDLGYCSKVGIRHFLRNNELTIMKQQPGSKKVTYEKFTGSKKQLRQVIGTNNLLINGQPVHTSDPLIIAFDKPVDWLSDGLGSLYDYQHFQYHQKLKKGIQLGSETPIEILNEENENMEEEEYDEEYDSEQLEEVSQSYSVLDLLPKEYPLRKPGFDSILPLPDSIGGLTVVTQLYTLVKAFRSVRAPCKRVYRIQTRDKFTGLEDEALLHFRSDIKDSLKRIINPPEFNVIDERNNIAEITIYDYKPDKIQEMMSSIRHQLVDVKRIGLGGLTLDDLNLEQPIVNEEGQVENKEKTWVKLDNDLLEKLMSSKNEVVGRLRVEKDKAQLRRDEELKQFATSSNISSLEFAKQDDEEFEKETVITEEILGVDEEYDLPKRKPEKIEGKSVNINQMSKNLESVDIELDEADLEEMQKWGEEEEAAFEAEKRRKETAFSNKKGKATKKNKRRN</sequence>
<organism evidence="3">
    <name type="scientific">Naegleria gruberi</name>
    <name type="common">Amoeba</name>
    <dbReference type="NCBI Taxonomy" id="5762"/>
    <lineage>
        <taxon>Eukaryota</taxon>
        <taxon>Discoba</taxon>
        <taxon>Heterolobosea</taxon>
        <taxon>Tetramitia</taxon>
        <taxon>Eutetramitia</taxon>
        <taxon>Vahlkampfiidae</taxon>
        <taxon>Naegleria</taxon>
    </lineage>
</organism>
<feature type="compositionally biased region" description="Basic residues" evidence="1">
    <location>
        <begin position="447"/>
        <end position="459"/>
    </location>
</feature>
<dbReference type="VEuPathDB" id="AmoebaDB:NAEGRDRAFT_67065"/>
<dbReference type="RefSeq" id="XP_002677716.1">
    <property type="nucleotide sequence ID" value="XM_002677670.1"/>
</dbReference>